<organism evidence="1 2">
    <name type="scientific">Sessilibacter corallicola</name>
    <dbReference type="NCBI Taxonomy" id="2904075"/>
    <lineage>
        <taxon>Bacteria</taxon>
        <taxon>Pseudomonadati</taxon>
        <taxon>Pseudomonadota</taxon>
        <taxon>Gammaproteobacteria</taxon>
        <taxon>Cellvibrionales</taxon>
        <taxon>Cellvibrionaceae</taxon>
        <taxon>Sessilibacter</taxon>
    </lineage>
</organism>
<name>A0ABQ0AB26_9GAMM</name>
<sequence>MFDLYSKHTAEGLMAVGEKKRKVKKKDSQLIVRINGEEREEFINLCEHLDTSAAREIRHFIRDFIKKHSTDTED</sequence>
<proteinExistence type="predicted"/>
<evidence type="ECO:0000313" key="2">
    <source>
        <dbReference type="Proteomes" id="UP001465153"/>
    </source>
</evidence>
<dbReference type="RefSeq" id="WP_233088284.1">
    <property type="nucleotide sequence ID" value="NZ_BAABWN010000008.1"/>
</dbReference>
<protein>
    <submittedName>
        <fullName evidence="1">Uncharacterized protein</fullName>
    </submittedName>
</protein>
<dbReference type="EMBL" id="BAABWN010000008">
    <property type="protein sequence ID" value="GAA6168767.1"/>
    <property type="molecule type" value="Genomic_DNA"/>
</dbReference>
<reference evidence="1 2" key="1">
    <citation type="submission" date="2024-04" db="EMBL/GenBank/DDBJ databases">
        <title>Draft genome sequence of Sessilibacter corallicola NBRC 116591.</title>
        <authorList>
            <person name="Miyakawa T."/>
            <person name="Kusuya Y."/>
            <person name="Miura T."/>
        </authorList>
    </citation>
    <scope>NUCLEOTIDE SEQUENCE [LARGE SCALE GENOMIC DNA]</scope>
    <source>
        <strain evidence="1 2">KU-00831-HH</strain>
    </source>
</reference>
<dbReference type="Proteomes" id="UP001465153">
    <property type="component" value="Unassembled WGS sequence"/>
</dbReference>
<gene>
    <name evidence="1" type="ORF">NBRC116591_25780</name>
</gene>
<comment type="caution">
    <text evidence="1">The sequence shown here is derived from an EMBL/GenBank/DDBJ whole genome shotgun (WGS) entry which is preliminary data.</text>
</comment>
<accession>A0ABQ0AB26</accession>
<evidence type="ECO:0000313" key="1">
    <source>
        <dbReference type="EMBL" id="GAA6168767.1"/>
    </source>
</evidence>
<keyword evidence="2" id="KW-1185">Reference proteome</keyword>